<evidence type="ECO:0000313" key="2">
    <source>
        <dbReference type="EMBL" id="MED6151667.1"/>
    </source>
</evidence>
<gene>
    <name evidence="2" type="ORF">PIB30_084601</name>
</gene>
<organism evidence="2 3">
    <name type="scientific">Stylosanthes scabra</name>
    <dbReference type="NCBI Taxonomy" id="79078"/>
    <lineage>
        <taxon>Eukaryota</taxon>
        <taxon>Viridiplantae</taxon>
        <taxon>Streptophyta</taxon>
        <taxon>Embryophyta</taxon>
        <taxon>Tracheophyta</taxon>
        <taxon>Spermatophyta</taxon>
        <taxon>Magnoliopsida</taxon>
        <taxon>eudicotyledons</taxon>
        <taxon>Gunneridae</taxon>
        <taxon>Pentapetalae</taxon>
        <taxon>rosids</taxon>
        <taxon>fabids</taxon>
        <taxon>Fabales</taxon>
        <taxon>Fabaceae</taxon>
        <taxon>Papilionoideae</taxon>
        <taxon>50 kb inversion clade</taxon>
        <taxon>dalbergioids sensu lato</taxon>
        <taxon>Dalbergieae</taxon>
        <taxon>Pterocarpus clade</taxon>
        <taxon>Stylosanthes</taxon>
    </lineage>
</organism>
<evidence type="ECO:0000313" key="3">
    <source>
        <dbReference type="Proteomes" id="UP001341840"/>
    </source>
</evidence>
<dbReference type="Proteomes" id="UP001341840">
    <property type="component" value="Unassembled WGS sequence"/>
</dbReference>
<comment type="caution">
    <text evidence="2">The sequence shown here is derived from an EMBL/GenBank/DDBJ whole genome shotgun (WGS) entry which is preliminary data.</text>
</comment>
<reference evidence="2 3" key="1">
    <citation type="journal article" date="2023" name="Plants (Basel)">
        <title>Bridging the Gap: Combining Genomics and Transcriptomics Approaches to Understand Stylosanthes scabra, an Orphan Legume from the Brazilian Caatinga.</title>
        <authorList>
            <person name="Ferreira-Neto J.R.C."/>
            <person name="da Silva M.D."/>
            <person name="Binneck E."/>
            <person name="de Melo N.F."/>
            <person name="da Silva R.H."/>
            <person name="de Melo A.L.T.M."/>
            <person name="Pandolfi V."/>
            <person name="Bustamante F.O."/>
            <person name="Brasileiro-Vidal A.C."/>
            <person name="Benko-Iseppon A.M."/>
        </authorList>
    </citation>
    <scope>NUCLEOTIDE SEQUENCE [LARGE SCALE GENOMIC DNA]</scope>
    <source>
        <tissue evidence="2">Leaves</tissue>
    </source>
</reference>
<dbReference type="EMBL" id="JASCZI010091998">
    <property type="protein sequence ID" value="MED6151667.1"/>
    <property type="molecule type" value="Genomic_DNA"/>
</dbReference>
<dbReference type="InterPro" id="IPR046796">
    <property type="entry name" value="Transposase_32_dom"/>
</dbReference>
<evidence type="ECO:0000259" key="1">
    <source>
        <dbReference type="Pfam" id="PF20167"/>
    </source>
</evidence>
<keyword evidence="3" id="KW-1185">Reference proteome</keyword>
<sequence>MAGSSSSSMYDEHCFLTMYNQNLFEEFASKKGIIPEVCFNLEDEEYSEISNQITLRGWKRLASPRTKVKTLMIQEFYANAARTKEDIDEAGRHPFKSYVRGVEVDFSPANIKKVMRIRDNTPGVETNYETRQHSNPQLDEVLRNLCVEGAT</sequence>
<dbReference type="Pfam" id="PF20167">
    <property type="entry name" value="Transposase_32"/>
    <property type="match status" value="1"/>
</dbReference>
<accession>A0ABU6TS39</accession>
<feature type="domain" description="Putative plant transposon protein" evidence="1">
    <location>
        <begin position="56"/>
        <end position="151"/>
    </location>
</feature>
<name>A0ABU6TS39_9FABA</name>
<protein>
    <recommendedName>
        <fullName evidence="1">Putative plant transposon protein domain-containing protein</fullName>
    </recommendedName>
</protein>
<proteinExistence type="predicted"/>